<dbReference type="InParanoid" id="B9T0F1"/>
<dbReference type="AlphaFoldDB" id="B9T0F1"/>
<dbReference type="EMBL" id="EQ974303">
    <property type="protein sequence ID" value="EEF30640.1"/>
    <property type="molecule type" value="Genomic_DNA"/>
</dbReference>
<evidence type="ECO:0000313" key="1">
    <source>
        <dbReference type="EMBL" id="EEF30640.1"/>
    </source>
</evidence>
<reference evidence="2" key="1">
    <citation type="journal article" date="2010" name="Nat. Biotechnol.">
        <title>Draft genome sequence of the oilseed species Ricinus communis.</title>
        <authorList>
            <person name="Chan A.P."/>
            <person name="Crabtree J."/>
            <person name="Zhao Q."/>
            <person name="Lorenzi H."/>
            <person name="Orvis J."/>
            <person name="Puiu D."/>
            <person name="Melake-Berhan A."/>
            <person name="Jones K.M."/>
            <person name="Redman J."/>
            <person name="Chen G."/>
            <person name="Cahoon E.B."/>
            <person name="Gedil M."/>
            <person name="Stanke M."/>
            <person name="Haas B.J."/>
            <person name="Wortman J.R."/>
            <person name="Fraser-Liggett C.M."/>
            <person name="Ravel J."/>
            <person name="Rabinowicz P.D."/>
        </authorList>
    </citation>
    <scope>NUCLEOTIDE SEQUENCE [LARGE SCALE GENOMIC DNA]</scope>
    <source>
        <strain evidence="2">cv. Hale</strain>
    </source>
</reference>
<name>B9T0F1_RICCO</name>
<gene>
    <name evidence="1" type="ORF">RCOM_1112400</name>
</gene>
<protein>
    <submittedName>
        <fullName evidence="1">Uncharacterized protein</fullName>
    </submittedName>
</protein>
<accession>B9T0F1</accession>
<proteinExistence type="predicted"/>
<evidence type="ECO:0000313" key="2">
    <source>
        <dbReference type="Proteomes" id="UP000008311"/>
    </source>
</evidence>
<keyword evidence="2" id="KW-1185">Reference proteome</keyword>
<dbReference type="Proteomes" id="UP000008311">
    <property type="component" value="Unassembled WGS sequence"/>
</dbReference>
<organism evidence="1 2">
    <name type="scientific">Ricinus communis</name>
    <name type="common">Castor bean</name>
    <dbReference type="NCBI Taxonomy" id="3988"/>
    <lineage>
        <taxon>Eukaryota</taxon>
        <taxon>Viridiplantae</taxon>
        <taxon>Streptophyta</taxon>
        <taxon>Embryophyta</taxon>
        <taxon>Tracheophyta</taxon>
        <taxon>Spermatophyta</taxon>
        <taxon>Magnoliopsida</taxon>
        <taxon>eudicotyledons</taxon>
        <taxon>Gunneridae</taxon>
        <taxon>Pentapetalae</taxon>
        <taxon>rosids</taxon>
        <taxon>fabids</taxon>
        <taxon>Malpighiales</taxon>
        <taxon>Euphorbiaceae</taxon>
        <taxon>Acalyphoideae</taxon>
        <taxon>Acalypheae</taxon>
        <taxon>Ricinus</taxon>
    </lineage>
</organism>
<sequence>MASSNSTMQDLEDQYSKVMLYIKEGGGTEVVDSDGEDEGDIMDLHGALSYASSITLTKPAYGAWLRAPIRRMITFKVGAKWRWEDPDNDTSYEGFSSSAMNGANSLMTETKTLINKAKNLHVNDVSGGGTSRKGINSGMKIGMRSSMEVDNQMSKNCVSDFKN</sequence>